<name>A0A0F9MN29_9ZZZZ</name>
<reference evidence="1" key="1">
    <citation type="journal article" date="2015" name="Nature">
        <title>Complex archaea that bridge the gap between prokaryotes and eukaryotes.</title>
        <authorList>
            <person name="Spang A."/>
            <person name="Saw J.H."/>
            <person name="Jorgensen S.L."/>
            <person name="Zaremba-Niedzwiedzka K."/>
            <person name="Martijn J."/>
            <person name="Lind A.E."/>
            <person name="van Eijk R."/>
            <person name="Schleper C."/>
            <person name="Guy L."/>
            <person name="Ettema T.J."/>
        </authorList>
    </citation>
    <scope>NUCLEOTIDE SEQUENCE</scope>
</reference>
<accession>A0A0F9MN29</accession>
<protein>
    <submittedName>
        <fullName evidence="1">Uncharacterized protein</fullName>
    </submittedName>
</protein>
<proteinExistence type="predicted"/>
<sequence length="124" mass="14805">MNWYKSFIKICQEEISNPHEDGTYYYDLGHTDHANKPIEPNFMWVYQGGRVLVEEIMSYETHEEIFGDMDYDNIYLGRYESDTGELSIRPPLVLVSRFRSTPSFLMDELRRKFPGITKVYVFRE</sequence>
<comment type="caution">
    <text evidence="1">The sequence shown here is derived from an EMBL/GenBank/DDBJ whole genome shotgun (WGS) entry which is preliminary data.</text>
</comment>
<evidence type="ECO:0000313" key="1">
    <source>
        <dbReference type="EMBL" id="KKN07039.1"/>
    </source>
</evidence>
<organism evidence="1">
    <name type="scientific">marine sediment metagenome</name>
    <dbReference type="NCBI Taxonomy" id="412755"/>
    <lineage>
        <taxon>unclassified sequences</taxon>
        <taxon>metagenomes</taxon>
        <taxon>ecological metagenomes</taxon>
    </lineage>
</organism>
<dbReference type="AlphaFoldDB" id="A0A0F9MN29"/>
<dbReference type="EMBL" id="LAZR01004614">
    <property type="protein sequence ID" value="KKN07039.1"/>
    <property type="molecule type" value="Genomic_DNA"/>
</dbReference>
<gene>
    <name evidence="1" type="ORF">LCGC14_1071180</name>
</gene>